<evidence type="ECO:0000256" key="3">
    <source>
        <dbReference type="ARBA" id="ARBA00023125"/>
    </source>
</evidence>
<dbReference type="PANTHER" id="PTHR30126">
    <property type="entry name" value="HTH-TYPE TRANSCRIPTIONAL REGULATOR"/>
    <property type="match status" value="1"/>
</dbReference>
<dbReference type="Pfam" id="PF03466">
    <property type="entry name" value="LysR_substrate"/>
    <property type="match status" value="1"/>
</dbReference>
<dbReference type="PANTHER" id="PTHR30126:SF40">
    <property type="entry name" value="HTH-TYPE TRANSCRIPTIONAL REGULATOR GLTR"/>
    <property type="match status" value="1"/>
</dbReference>
<evidence type="ECO:0000313" key="7">
    <source>
        <dbReference type="Proteomes" id="UP000283576"/>
    </source>
</evidence>
<dbReference type="GO" id="GO:0003700">
    <property type="term" value="F:DNA-binding transcription factor activity"/>
    <property type="evidence" value="ECO:0007669"/>
    <property type="project" value="InterPro"/>
</dbReference>
<evidence type="ECO:0000256" key="1">
    <source>
        <dbReference type="ARBA" id="ARBA00009437"/>
    </source>
</evidence>
<keyword evidence="4" id="KW-0804">Transcription</keyword>
<dbReference type="Gene3D" id="1.10.10.10">
    <property type="entry name" value="Winged helix-like DNA-binding domain superfamily/Winged helix DNA-binding domain"/>
    <property type="match status" value="1"/>
</dbReference>
<evidence type="ECO:0000313" key="6">
    <source>
        <dbReference type="EMBL" id="RIL41941.1"/>
    </source>
</evidence>
<evidence type="ECO:0000259" key="5">
    <source>
        <dbReference type="PROSITE" id="PS50931"/>
    </source>
</evidence>
<comment type="similarity">
    <text evidence="1">Belongs to the LysR transcriptional regulatory family.</text>
</comment>
<dbReference type="EMBL" id="QXRZ01000007">
    <property type="protein sequence ID" value="RIL41941.1"/>
    <property type="molecule type" value="Genomic_DNA"/>
</dbReference>
<dbReference type="SUPFAM" id="SSF46785">
    <property type="entry name" value="Winged helix' DNA-binding domain"/>
    <property type="match status" value="1"/>
</dbReference>
<keyword evidence="3" id="KW-0238">DNA-binding</keyword>
<dbReference type="Gene3D" id="3.40.190.10">
    <property type="entry name" value="Periplasmic binding protein-like II"/>
    <property type="match status" value="2"/>
</dbReference>
<dbReference type="PROSITE" id="PS50931">
    <property type="entry name" value="HTH_LYSR"/>
    <property type="match status" value="1"/>
</dbReference>
<dbReference type="InterPro" id="IPR000847">
    <property type="entry name" value="LysR_HTH_N"/>
</dbReference>
<sequence length="281" mass="31797">MQIEDLKTFKTVCDMKSFTKAAVELNYVQSNVTAKIKRLEKHYDAQLLYRDKKEITPTAKGQVLLTYINDILSLVAKAEADIVKVKQSTLKIGSIETIAATRLPEILETFRKADNNTKLNVTTGSTKQLIEYIKARNLDGAFLSGEVNEKELIQVPLYVEKMIVISQKGSEDLLQTNLPQSIIVFEQGCFYRSYFEHWLDYNHIAIQSVMTLNTLDGILGCVKAGIGIAMLPLSVLHNRPDIDVDFYEINEIFEDVPISFVYRKDNIGTPAFLQLLAILQK</sequence>
<feature type="domain" description="HTH lysR-type" evidence="5">
    <location>
        <begin position="1"/>
        <end position="58"/>
    </location>
</feature>
<protein>
    <submittedName>
        <fullName evidence="6">LysR family transcriptional regulator</fullName>
    </submittedName>
</protein>
<evidence type="ECO:0000256" key="4">
    <source>
        <dbReference type="ARBA" id="ARBA00023163"/>
    </source>
</evidence>
<dbReference type="InterPro" id="IPR005119">
    <property type="entry name" value="LysR_subst-bd"/>
</dbReference>
<name>A0A2T4SUY6_STAGA</name>
<dbReference type="GO" id="GO:0000976">
    <property type="term" value="F:transcription cis-regulatory region binding"/>
    <property type="evidence" value="ECO:0007669"/>
    <property type="project" value="TreeGrafter"/>
</dbReference>
<dbReference type="AlphaFoldDB" id="A0A2T4SUY6"/>
<organism evidence="6 7">
    <name type="scientific">Staphylococcus gallinarum</name>
    <dbReference type="NCBI Taxonomy" id="1293"/>
    <lineage>
        <taxon>Bacteria</taxon>
        <taxon>Bacillati</taxon>
        <taxon>Bacillota</taxon>
        <taxon>Bacilli</taxon>
        <taxon>Bacillales</taxon>
        <taxon>Staphylococcaceae</taxon>
        <taxon>Staphylococcus</taxon>
    </lineage>
</organism>
<dbReference type="InterPro" id="IPR036388">
    <property type="entry name" value="WH-like_DNA-bd_sf"/>
</dbReference>
<dbReference type="RefSeq" id="WP_107527853.1">
    <property type="nucleotide sequence ID" value="NZ_JAIBNU010000005.1"/>
</dbReference>
<proteinExistence type="inferred from homology"/>
<dbReference type="InterPro" id="IPR036390">
    <property type="entry name" value="WH_DNA-bd_sf"/>
</dbReference>
<keyword evidence="2" id="KW-0805">Transcription regulation</keyword>
<reference evidence="6 7" key="1">
    <citation type="journal article" date="2016" name="Front. Microbiol.">
        <title>Comprehensive Phylogenetic Analysis of Bovine Non-aureus Staphylococci Species Based on Whole-Genome Sequencing.</title>
        <authorList>
            <person name="Naushad S."/>
            <person name="Barkema H.W."/>
            <person name="Luby C."/>
            <person name="Condas L.A."/>
            <person name="Nobrega D.B."/>
            <person name="Carson D.A."/>
            <person name="De Buck J."/>
        </authorList>
    </citation>
    <scope>NUCLEOTIDE SEQUENCE [LARGE SCALE GENOMIC DNA]</scope>
    <source>
        <strain evidence="6 7">SNUC 1388</strain>
    </source>
</reference>
<dbReference type="SUPFAM" id="SSF53850">
    <property type="entry name" value="Periplasmic binding protein-like II"/>
    <property type="match status" value="1"/>
</dbReference>
<dbReference type="Proteomes" id="UP000283576">
    <property type="component" value="Unassembled WGS sequence"/>
</dbReference>
<evidence type="ECO:0000256" key="2">
    <source>
        <dbReference type="ARBA" id="ARBA00023015"/>
    </source>
</evidence>
<accession>A0A2T4SUY6</accession>
<dbReference type="Pfam" id="PF00126">
    <property type="entry name" value="HTH_1"/>
    <property type="match status" value="1"/>
</dbReference>
<comment type="caution">
    <text evidence="6">The sequence shown here is derived from an EMBL/GenBank/DDBJ whole genome shotgun (WGS) entry which is preliminary data.</text>
</comment>
<gene>
    <name evidence="6" type="ORF">BUZ01_10925</name>
</gene>